<dbReference type="HAMAP" id="MF_01416">
    <property type="entry name" value="ATP_synth_delta_bact"/>
    <property type="match status" value="1"/>
</dbReference>
<name>A0A0F9EM27_9ZZZZ</name>
<reference evidence="7" key="1">
    <citation type="journal article" date="2015" name="Nature">
        <title>Complex archaea that bridge the gap between prokaryotes and eukaryotes.</title>
        <authorList>
            <person name="Spang A."/>
            <person name="Saw J.H."/>
            <person name="Jorgensen S.L."/>
            <person name="Zaremba-Niedzwiedzka K."/>
            <person name="Martijn J."/>
            <person name="Lind A.E."/>
            <person name="van Eijk R."/>
            <person name="Schleper C."/>
            <person name="Guy L."/>
            <person name="Ettema T.J."/>
        </authorList>
    </citation>
    <scope>NUCLEOTIDE SEQUENCE</scope>
</reference>
<dbReference type="PROSITE" id="PS00389">
    <property type="entry name" value="ATPASE_DELTA"/>
    <property type="match status" value="1"/>
</dbReference>
<dbReference type="GO" id="GO:0016020">
    <property type="term" value="C:membrane"/>
    <property type="evidence" value="ECO:0007669"/>
    <property type="project" value="UniProtKB-SubCell"/>
</dbReference>
<protein>
    <recommendedName>
        <fullName evidence="8">ATP synthase subunit delta</fullName>
    </recommendedName>
</protein>
<evidence type="ECO:0000256" key="2">
    <source>
        <dbReference type="ARBA" id="ARBA00022448"/>
    </source>
</evidence>
<dbReference type="Pfam" id="PF00213">
    <property type="entry name" value="OSCP"/>
    <property type="match status" value="1"/>
</dbReference>
<evidence type="ECO:0000256" key="5">
    <source>
        <dbReference type="ARBA" id="ARBA00023136"/>
    </source>
</evidence>
<comment type="caution">
    <text evidence="7">The sequence shown here is derived from an EMBL/GenBank/DDBJ whole genome shotgun (WGS) entry which is preliminary data.</text>
</comment>
<dbReference type="EMBL" id="LAZR01036411">
    <property type="protein sequence ID" value="KKL24913.1"/>
    <property type="molecule type" value="Genomic_DNA"/>
</dbReference>
<evidence type="ECO:0000256" key="6">
    <source>
        <dbReference type="ARBA" id="ARBA00023310"/>
    </source>
</evidence>
<evidence type="ECO:0008006" key="8">
    <source>
        <dbReference type="Google" id="ProtNLM"/>
    </source>
</evidence>
<dbReference type="InterPro" id="IPR020781">
    <property type="entry name" value="ATPase_OSCP/d_CS"/>
</dbReference>
<dbReference type="GO" id="GO:0046933">
    <property type="term" value="F:proton-transporting ATP synthase activity, rotational mechanism"/>
    <property type="evidence" value="ECO:0007669"/>
    <property type="project" value="InterPro"/>
</dbReference>
<proteinExistence type="inferred from homology"/>
<evidence type="ECO:0000256" key="3">
    <source>
        <dbReference type="ARBA" id="ARBA00022781"/>
    </source>
</evidence>
<dbReference type="PRINTS" id="PR00125">
    <property type="entry name" value="ATPASEDELTA"/>
</dbReference>
<accession>A0A0F9EM27</accession>
<evidence type="ECO:0000313" key="7">
    <source>
        <dbReference type="EMBL" id="KKL24913.1"/>
    </source>
</evidence>
<dbReference type="NCBIfam" id="TIGR01145">
    <property type="entry name" value="ATP_synt_delta"/>
    <property type="match status" value="1"/>
</dbReference>
<gene>
    <name evidence="7" type="ORF">LCGC14_2410570</name>
</gene>
<dbReference type="SUPFAM" id="SSF47928">
    <property type="entry name" value="N-terminal domain of the delta subunit of the F1F0-ATP synthase"/>
    <property type="match status" value="1"/>
</dbReference>
<evidence type="ECO:0000256" key="1">
    <source>
        <dbReference type="ARBA" id="ARBA00004370"/>
    </source>
</evidence>
<dbReference type="NCBIfam" id="NF004402">
    <property type="entry name" value="PRK05758.2-2"/>
    <property type="match status" value="1"/>
</dbReference>
<keyword evidence="4" id="KW-0406">Ion transport</keyword>
<keyword evidence="2" id="KW-0813">Transport</keyword>
<keyword evidence="3" id="KW-0375">Hydrogen ion transport</keyword>
<keyword evidence="6" id="KW-0066">ATP synthesis</keyword>
<dbReference type="PANTHER" id="PTHR11910">
    <property type="entry name" value="ATP SYNTHASE DELTA CHAIN"/>
    <property type="match status" value="1"/>
</dbReference>
<evidence type="ECO:0000256" key="4">
    <source>
        <dbReference type="ARBA" id="ARBA00023065"/>
    </source>
</evidence>
<comment type="subcellular location">
    <subcellularLocation>
        <location evidence="1">Membrane</location>
    </subcellularLocation>
</comment>
<dbReference type="InterPro" id="IPR026015">
    <property type="entry name" value="ATP_synth_OSCP/delta_N_sf"/>
</dbReference>
<dbReference type="Gene3D" id="1.10.520.20">
    <property type="entry name" value="N-terminal domain of the delta subunit of the F1F0-ATP synthase"/>
    <property type="match status" value="1"/>
</dbReference>
<dbReference type="AlphaFoldDB" id="A0A0F9EM27"/>
<keyword evidence="5" id="KW-0472">Membrane</keyword>
<dbReference type="InterPro" id="IPR000711">
    <property type="entry name" value="ATPase_OSCP/dsu"/>
</dbReference>
<sequence length="177" mass="18858">MAEAITIARPYANAIFSIAQDKGELKAWSDLLMVLAQCASEPEMQSIITSPAVSDEQAVDLLADIAGDKMTADARNFLLMLAENNRLLLMADITVLFEELRAEAEKSMTAEVISARALDDAQAAKISAALKQRLGRDVTLTNTIDESLLGGAIIRAGDLVIDGSALGKLNRLATAII</sequence>
<organism evidence="7">
    <name type="scientific">marine sediment metagenome</name>
    <dbReference type="NCBI Taxonomy" id="412755"/>
    <lineage>
        <taxon>unclassified sequences</taxon>
        <taxon>metagenomes</taxon>
        <taxon>ecological metagenomes</taxon>
    </lineage>
</organism>